<accession>A0A8S5UTC1</accession>
<protein>
    <submittedName>
        <fullName evidence="1">CCSMST1 family protein</fullName>
    </submittedName>
</protein>
<organism evidence="1">
    <name type="scientific">Siphoviridae sp. ct4fm14</name>
    <dbReference type="NCBI Taxonomy" id="2825331"/>
    <lineage>
        <taxon>Viruses</taxon>
        <taxon>Duplodnaviria</taxon>
        <taxon>Heunggongvirae</taxon>
        <taxon>Uroviricota</taxon>
        <taxon>Caudoviricetes</taxon>
    </lineage>
</organism>
<evidence type="ECO:0000313" key="1">
    <source>
        <dbReference type="EMBL" id="DAF97652.1"/>
    </source>
</evidence>
<sequence length="32" mass="3550">MTIFLLNALVGLLAVSARCAGAAYFCFLREEW</sequence>
<proteinExistence type="predicted"/>
<name>A0A8S5UTC1_9CAUD</name>
<dbReference type="EMBL" id="BK016135">
    <property type="protein sequence ID" value="DAF97652.1"/>
    <property type="molecule type" value="Genomic_DNA"/>
</dbReference>
<reference evidence="1" key="1">
    <citation type="journal article" date="2021" name="Proc. Natl. Acad. Sci. U.S.A.">
        <title>A Catalog of Tens of Thousands of Viruses from Human Metagenomes Reveals Hidden Associations with Chronic Diseases.</title>
        <authorList>
            <person name="Tisza M.J."/>
            <person name="Buck C.B."/>
        </authorList>
    </citation>
    <scope>NUCLEOTIDE SEQUENCE</scope>
    <source>
        <strain evidence="1">Ct4fm14</strain>
    </source>
</reference>